<gene>
    <name evidence="1" type="ORF">IMCC12053_1378</name>
</gene>
<reference evidence="1 2" key="1">
    <citation type="submission" date="2015-05" db="EMBL/GenBank/DDBJ databases">
        <authorList>
            <person name="Wang D.B."/>
            <person name="Wang M."/>
        </authorList>
    </citation>
    <scope>NUCLEOTIDE SEQUENCE [LARGE SCALE GENOMIC DNA]</scope>
    <source>
        <strain evidence="1 2">IMCC 12053</strain>
    </source>
</reference>
<dbReference type="STRING" id="1397108.IMCC12053_1378"/>
<keyword evidence="2" id="KW-1185">Reference proteome</keyword>
<evidence type="ECO:0000313" key="1">
    <source>
        <dbReference type="EMBL" id="ALI55325.1"/>
    </source>
</evidence>
<organism evidence="1 2">
    <name type="scientific">Celeribacter marinus</name>
    <dbReference type="NCBI Taxonomy" id="1397108"/>
    <lineage>
        <taxon>Bacteria</taxon>
        <taxon>Pseudomonadati</taxon>
        <taxon>Pseudomonadota</taxon>
        <taxon>Alphaproteobacteria</taxon>
        <taxon>Rhodobacterales</taxon>
        <taxon>Roseobacteraceae</taxon>
        <taxon>Celeribacter</taxon>
    </lineage>
</organism>
<name>A0A0N7HII6_9RHOB</name>
<sequence length="102" mass="11337">MGGTTRDDMLQYASPMTSVTLDGAQDFTFDKEFFFLFNKDMDPAIIAQIDEALTAIYSAGDIQTRQKESFFIPNFLPSDEALAHLTAKRDTYAKVIADIAGK</sequence>
<dbReference type="PATRIC" id="fig|1397108.4.peg.1411"/>
<proteinExistence type="predicted"/>
<dbReference type="EMBL" id="CP012023">
    <property type="protein sequence ID" value="ALI55325.1"/>
    <property type="molecule type" value="Genomic_DNA"/>
</dbReference>
<dbReference type="AlphaFoldDB" id="A0A0N7HII6"/>
<accession>A0A0N7HII6</accession>
<protein>
    <submittedName>
        <fullName evidence="1">Uncharacterized protein</fullName>
    </submittedName>
</protein>
<evidence type="ECO:0000313" key="2">
    <source>
        <dbReference type="Proteomes" id="UP000064920"/>
    </source>
</evidence>
<dbReference type="KEGG" id="cmar:IMCC12053_1378"/>
<dbReference type="Proteomes" id="UP000064920">
    <property type="component" value="Chromosome"/>
</dbReference>